<protein>
    <submittedName>
        <fullName evidence="1">Uncharacterized protein</fullName>
    </submittedName>
</protein>
<organism evidence="1 2">
    <name type="scientific">Paragonimus skrjabini miyazakii</name>
    <dbReference type="NCBI Taxonomy" id="59628"/>
    <lineage>
        <taxon>Eukaryota</taxon>
        <taxon>Metazoa</taxon>
        <taxon>Spiralia</taxon>
        <taxon>Lophotrochozoa</taxon>
        <taxon>Platyhelminthes</taxon>
        <taxon>Trematoda</taxon>
        <taxon>Digenea</taxon>
        <taxon>Plagiorchiida</taxon>
        <taxon>Troglotremata</taxon>
        <taxon>Troglotrematidae</taxon>
        <taxon>Paragonimus</taxon>
    </lineage>
</organism>
<reference evidence="1" key="1">
    <citation type="submission" date="2019-07" db="EMBL/GenBank/DDBJ databases">
        <title>Annotation for the trematode Paragonimus miyazaki's.</title>
        <authorList>
            <person name="Choi Y.-J."/>
        </authorList>
    </citation>
    <scope>NUCLEOTIDE SEQUENCE</scope>
    <source>
        <strain evidence="1">Japan</strain>
    </source>
</reference>
<evidence type="ECO:0000313" key="1">
    <source>
        <dbReference type="EMBL" id="KAF7255361.1"/>
    </source>
</evidence>
<sequence>MSLRCPPPRPFIMLWSTHVVGWLTKANGSRQPTGEYESSRVQHRKEWNSKSKHFNKLLSRVLQWVVPQRYHEHYRCSRLR</sequence>
<proteinExistence type="predicted"/>
<gene>
    <name evidence="1" type="ORF">EG68_10328</name>
</gene>
<name>A0A8S9YQK3_9TREM</name>
<accession>A0A8S9YQK3</accession>
<comment type="caution">
    <text evidence="1">The sequence shown here is derived from an EMBL/GenBank/DDBJ whole genome shotgun (WGS) entry which is preliminary data.</text>
</comment>
<dbReference type="AlphaFoldDB" id="A0A8S9YQK3"/>
<keyword evidence="2" id="KW-1185">Reference proteome</keyword>
<dbReference type="Proteomes" id="UP000822476">
    <property type="component" value="Unassembled WGS sequence"/>
</dbReference>
<evidence type="ECO:0000313" key="2">
    <source>
        <dbReference type="Proteomes" id="UP000822476"/>
    </source>
</evidence>
<dbReference type="EMBL" id="JTDE01004045">
    <property type="protein sequence ID" value="KAF7255361.1"/>
    <property type="molecule type" value="Genomic_DNA"/>
</dbReference>